<dbReference type="EMBL" id="GG745342">
    <property type="protein sequence ID" value="KNE63414.1"/>
    <property type="molecule type" value="Genomic_DNA"/>
</dbReference>
<keyword evidence="2" id="KW-1185">Reference proteome</keyword>
<reference evidence="1 2" key="1">
    <citation type="submission" date="2009-11" db="EMBL/GenBank/DDBJ databases">
        <title>Annotation of Allomyces macrogynus ATCC 38327.</title>
        <authorList>
            <consortium name="The Broad Institute Genome Sequencing Platform"/>
            <person name="Russ C."/>
            <person name="Cuomo C."/>
            <person name="Burger G."/>
            <person name="Gray M.W."/>
            <person name="Holland P.W.H."/>
            <person name="King N."/>
            <person name="Lang F.B.F."/>
            <person name="Roger A.J."/>
            <person name="Ruiz-Trillo I."/>
            <person name="Young S.K."/>
            <person name="Zeng Q."/>
            <person name="Gargeya S."/>
            <person name="Fitzgerald M."/>
            <person name="Haas B."/>
            <person name="Abouelleil A."/>
            <person name="Alvarado L."/>
            <person name="Arachchi H.M."/>
            <person name="Berlin A."/>
            <person name="Chapman S.B."/>
            <person name="Gearin G."/>
            <person name="Goldberg J."/>
            <person name="Griggs A."/>
            <person name="Gujja S."/>
            <person name="Hansen M."/>
            <person name="Heiman D."/>
            <person name="Howarth C."/>
            <person name="Larimer J."/>
            <person name="Lui A."/>
            <person name="MacDonald P.J.P."/>
            <person name="McCowen C."/>
            <person name="Montmayeur A."/>
            <person name="Murphy C."/>
            <person name="Neiman D."/>
            <person name="Pearson M."/>
            <person name="Priest M."/>
            <person name="Roberts A."/>
            <person name="Saif S."/>
            <person name="Shea T."/>
            <person name="Sisk P."/>
            <person name="Stolte C."/>
            <person name="Sykes S."/>
            <person name="Wortman J."/>
            <person name="Nusbaum C."/>
            <person name="Birren B."/>
        </authorList>
    </citation>
    <scope>NUCLEOTIDE SEQUENCE [LARGE SCALE GENOMIC DNA]</scope>
    <source>
        <strain evidence="1 2">ATCC 38327</strain>
    </source>
</reference>
<sequence>MPLVHLHHLALGAPAPPPTQEPVDQADSTFASMTETAFTVFVTSMLPQLCKLVFRGMSSPISFAAVTAALPRSVQFLDLVNCAPVSDHEFNGLMEALFDKYRVIWLMVATPERLFFQE</sequence>
<evidence type="ECO:0000313" key="2">
    <source>
        <dbReference type="Proteomes" id="UP000054350"/>
    </source>
</evidence>
<evidence type="ECO:0000313" key="1">
    <source>
        <dbReference type="EMBL" id="KNE63414.1"/>
    </source>
</evidence>
<reference evidence="2" key="2">
    <citation type="submission" date="2009-11" db="EMBL/GenBank/DDBJ databases">
        <title>The Genome Sequence of Allomyces macrogynus strain ATCC 38327.</title>
        <authorList>
            <consortium name="The Broad Institute Genome Sequencing Platform"/>
            <person name="Russ C."/>
            <person name="Cuomo C."/>
            <person name="Shea T."/>
            <person name="Young S.K."/>
            <person name="Zeng Q."/>
            <person name="Koehrsen M."/>
            <person name="Haas B."/>
            <person name="Borodovsky M."/>
            <person name="Guigo R."/>
            <person name="Alvarado L."/>
            <person name="Berlin A."/>
            <person name="Borenstein D."/>
            <person name="Chen Z."/>
            <person name="Engels R."/>
            <person name="Freedman E."/>
            <person name="Gellesch M."/>
            <person name="Goldberg J."/>
            <person name="Griggs A."/>
            <person name="Gujja S."/>
            <person name="Heiman D."/>
            <person name="Hepburn T."/>
            <person name="Howarth C."/>
            <person name="Jen D."/>
            <person name="Larson L."/>
            <person name="Lewis B."/>
            <person name="Mehta T."/>
            <person name="Park D."/>
            <person name="Pearson M."/>
            <person name="Roberts A."/>
            <person name="Saif S."/>
            <person name="Shenoy N."/>
            <person name="Sisk P."/>
            <person name="Stolte C."/>
            <person name="Sykes S."/>
            <person name="Walk T."/>
            <person name="White J."/>
            <person name="Yandava C."/>
            <person name="Burger G."/>
            <person name="Gray M.W."/>
            <person name="Holland P.W.H."/>
            <person name="King N."/>
            <person name="Lang F.B.F."/>
            <person name="Roger A.J."/>
            <person name="Ruiz-Trillo I."/>
            <person name="Lander E."/>
            <person name="Nusbaum C."/>
        </authorList>
    </citation>
    <scope>NUCLEOTIDE SEQUENCE [LARGE SCALE GENOMIC DNA]</scope>
    <source>
        <strain evidence="2">ATCC 38327</strain>
    </source>
</reference>
<accession>A0A0L0SLY1</accession>
<dbReference type="AlphaFoldDB" id="A0A0L0SLY1"/>
<organism evidence="1 2">
    <name type="scientific">Allomyces macrogynus (strain ATCC 38327)</name>
    <name type="common">Allomyces javanicus var. macrogynus</name>
    <dbReference type="NCBI Taxonomy" id="578462"/>
    <lineage>
        <taxon>Eukaryota</taxon>
        <taxon>Fungi</taxon>
        <taxon>Fungi incertae sedis</taxon>
        <taxon>Blastocladiomycota</taxon>
        <taxon>Blastocladiomycetes</taxon>
        <taxon>Blastocladiales</taxon>
        <taxon>Blastocladiaceae</taxon>
        <taxon>Allomyces</taxon>
    </lineage>
</organism>
<gene>
    <name evidence="1" type="ORF">AMAG_19000</name>
</gene>
<dbReference type="Proteomes" id="UP000054350">
    <property type="component" value="Unassembled WGS sequence"/>
</dbReference>
<protein>
    <submittedName>
        <fullName evidence="1">Uncharacterized protein</fullName>
    </submittedName>
</protein>
<dbReference type="VEuPathDB" id="FungiDB:AMAG_19000"/>
<name>A0A0L0SLY1_ALLM3</name>
<proteinExistence type="predicted"/>